<evidence type="ECO:0000313" key="11">
    <source>
        <dbReference type="Proteomes" id="UP000541425"/>
    </source>
</evidence>
<evidence type="ECO:0000256" key="7">
    <source>
        <dbReference type="RuleBase" id="RU000538"/>
    </source>
</evidence>
<evidence type="ECO:0000313" key="10">
    <source>
        <dbReference type="EMBL" id="MBB3703380.1"/>
    </source>
</evidence>
<dbReference type="PANTHER" id="PTHR30265">
    <property type="entry name" value="RHO-INTERACTING TRANSCRIPTION TERMINATION FACTOR NUSG"/>
    <property type="match status" value="1"/>
</dbReference>
<dbReference type="SMART" id="SM00738">
    <property type="entry name" value="NGN"/>
    <property type="match status" value="1"/>
</dbReference>
<evidence type="ECO:0000256" key="1">
    <source>
        <dbReference type="ARBA" id="ARBA00022472"/>
    </source>
</evidence>
<dbReference type="SUPFAM" id="SSF50104">
    <property type="entry name" value="Translation proteins SH3-like domain"/>
    <property type="match status" value="1"/>
</dbReference>
<feature type="domain" description="KOW" evidence="9">
    <location>
        <begin position="128"/>
        <end position="155"/>
    </location>
</feature>
<dbReference type="Proteomes" id="UP000541425">
    <property type="component" value="Unassembled WGS sequence"/>
</dbReference>
<dbReference type="GO" id="GO:0006353">
    <property type="term" value="P:DNA-templated transcription termination"/>
    <property type="evidence" value="ECO:0007669"/>
    <property type="project" value="UniProtKB-UniRule"/>
</dbReference>
<dbReference type="Pfam" id="PF02357">
    <property type="entry name" value="NusG"/>
    <property type="match status" value="1"/>
</dbReference>
<feature type="domain" description="NusG-like N-terminal" evidence="8">
    <location>
        <begin position="7"/>
        <end position="115"/>
    </location>
</feature>
<evidence type="ECO:0000259" key="8">
    <source>
        <dbReference type="SMART" id="SM00738"/>
    </source>
</evidence>
<dbReference type="EMBL" id="JACICA010000011">
    <property type="protein sequence ID" value="MBB3703380.1"/>
    <property type="molecule type" value="Genomic_DNA"/>
</dbReference>
<evidence type="ECO:0000256" key="5">
    <source>
        <dbReference type="HAMAP-Rule" id="MF_00948"/>
    </source>
</evidence>
<dbReference type="NCBIfam" id="TIGR00922">
    <property type="entry name" value="nusG"/>
    <property type="match status" value="1"/>
</dbReference>
<dbReference type="Pfam" id="PF00467">
    <property type="entry name" value="KOW"/>
    <property type="match status" value="1"/>
</dbReference>
<dbReference type="CDD" id="cd09891">
    <property type="entry name" value="NGN_Bact_1"/>
    <property type="match status" value="1"/>
</dbReference>
<keyword evidence="1 5" id="KW-0806">Transcription termination</keyword>
<dbReference type="GO" id="GO:0032784">
    <property type="term" value="P:regulation of DNA-templated transcription elongation"/>
    <property type="evidence" value="ECO:0007669"/>
    <property type="project" value="InterPro"/>
</dbReference>
<accession>A0A7W5UK28</accession>
<organism evidence="10 11">
    <name type="scientific">Alloprevotella rava</name>
    <dbReference type="NCBI Taxonomy" id="671218"/>
    <lineage>
        <taxon>Bacteria</taxon>
        <taxon>Pseudomonadati</taxon>
        <taxon>Bacteroidota</taxon>
        <taxon>Bacteroidia</taxon>
        <taxon>Bacteroidales</taxon>
        <taxon>Prevotellaceae</taxon>
        <taxon>Alloprevotella</taxon>
    </lineage>
</organism>
<comment type="similarity">
    <text evidence="5 7">Belongs to the NusG family.</text>
</comment>
<dbReference type="GO" id="GO:0031564">
    <property type="term" value="P:transcription antitermination"/>
    <property type="evidence" value="ECO:0007669"/>
    <property type="project" value="UniProtKB-UniRule"/>
</dbReference>
<evidence type="ECO:0000256" key="4">
    <source>
        <dbReference type="ARBA" id="ARBA00023163"/>
    </source>
</evidence>
<dbReference type="InterPro" id="IPR014722">
    <property type="entry name" value="Rib_uL2_dom2"/>
</dbReference>
<dbReference type="CDD" id="cd06091">
    <property type="entry name" value="KOW_NusG"/>
    <property type="match status" value="1"/>
</dbReference>
<evidence type="ECO:0000259" key="9">
    <source>
        <dbReference type="SMART" id="SM00739"/>
    </source>
</evidence>
<dbReference type="InterPro" id="IPR006645">
    <property type="entry name" value="NGN-like_dom"/>
</dbReference>
<dbReference type="Gene3D" id="3.30.70.940">
    <property type="entry name" value="NusG, N-terminal domain"/>
    <property type="match status" value="1"/>
</dbReference>
<dbReference type="InterPro" id="IPR001062">
    <property type="entry name" value="Transcrpt_antiterm_NusG"/>
</dbReference>
<dbReference type="InterPro" id="IPR047050">
    <property type="entry name" value="NGN"/>
</dbReference>
<dbReference type="SUPFAM" id="SSF82679">
    <property type="entry name" value="N-utilization substance G protein NusG, N-terminal domain"/>
    <property type="match status" value="1"/>
</dbReference>
<dbReference type="InterPro" id="IPR008991">
    <property type="entry name" value="Translation_prot_SH3-like_sf"/>
</dbReference>
<dbReference type="PRINTS" id="PR00338">
    <property type="entry name" value="NUSGTNSCPFCT"/>
</dbReference>
<keyword evidence="2 5" id="KW-0889">Transcription antitermination</keyword>
<dbReference type="InterPro" id="IPR005824">
    <property type="entry name" value="KOW"/>
</dbReference>
<dbReference type="HAMAP" id="MF_00948">
    <property type="entry name" value="NusG"/>
    <property type="match status" value="1"/>
</dbReference>
<dbReference type="Gene3D" id="2.30.30.30">
    <property type="match status" value="1"/>
</dbReference>
<reference evidence="10 11" key="1">
    <citation type="submission" date="2020-08" db="EMBL/GenBank/DDBJ databases">
        <title>Genomic Encyclopedia of Type Strains, Phase IV (KMG-IV): sequencing the most valuable type-strain genomes for metagenomic binning, comparative biology and taxonomic classification.</title>
        <authorList>
            <person name="Goeker M."/>
        </authorList>
    </citation>
    <scope>NUCLEOTIDE SEQUENCE [LARGE SCALE GENOMIC DNA]</scope>
    <source>
        <strain evidence="10 11">DSM 22548</strain>
    </source>
</reference>
<dbReference type="PANTHER" id="PTHR30265:SF2">
    <property type="entry name" value="TRANSCRIPTION TERMINATION_ANTITERMINATION PROTEIN NUSG"/>
    <property type="match status" value="1"/>
</dbReference>
<protein>
    <recommendedName>
        <fullName evidence="5 6">Transcription termination/antitermination protein NusG</fullName>
    </recommendedName>
</protein>
<evidence type="ECO:0000256" key="6">
    <source>
        <dbReference type="NCBIfam" id="TIGR00922"/>
    </source>
</evidence>
<evidence type="ECO:0000256" key="2">
    <source>
        <dbReference type="ARBA" id="ARBA00022814"/>
    </source>
</evidence>
<dbReference type="GO" id="GO:0005829">
    <property type="term" value="C:cytosol"/>
    <property type="evidence" value="ECO:0007669"/>
    <property type="project" value="TreeGrafter"/>
</dbReference>
<dbReference type="InterPro" id="IPR043425">
    <property type="entry name" value="NusG-like"/>
</dbReference>
<comment type="caution">
    <text evidence="10">The sequence shown here is derived from an EMBL/GenBank/DDBJ whole genome shotgun (WGS) entry which is preliminary data.</text>
</comment>
<dbReference type="SMART" id="SM00739">
    <property type="entry name" value="KOW"/>
    <property type="match status" value="1"/>
</dbReference>
<dbReference type="InterPro" id="IPR036735">
    <property type="entry name" value="NGN_dom_sf"/>
</dbReference>
<keyword evidence="3 5" id="KW-0805">Transcription regulation</keyword>
<dbReference type="GO" id="GO:0006354">
    <property type="term" value="P:DNA-templated transcription elongation"/>
    <property type="evidence" value="ECO:0007669"/>
    <property type="project" value="UniProtKB-UniRule"/>
</dbReference>
<proteinExistence type="inferred from homology"/>
<gene>
    <name evidence="5" type="primary">nusG</name>
    <name evidence="10" type="ORF">FHS60_001862</name>
</gene>
<evidence type="ECO:0000256" key="3">
    <source>
        <dbReference type="ARBA" id="ARBA00023015"/>
    </source>
</evidence>
<keyword evidence="4 5" id="KW-0804">Transcription</keyword>
<dbReference type="AlphaFoldDB" id="A0A7W5UK28"/>
<name>A0A7W5UK28_9BACT</name>
<sequence length="184" mass="20377">MAEASVSMAWYVLRAISGKETKVKEYIDAEIKNGSLNGNVAQVLIPTEKVVQMRGNKRVVKERSYLPGYVLVEARLVGEIAHILRSTPNVLGFLPDMKNPEPLREAEVNRILGKVDEIEDDVKDMEIPYIVGEVVKVTEGPFAGFTGAIEKVDEEKKKVTVTVKVFGRSTGLDLGFMQVEKELG</sequence>
<dbReference type="RefSeq" id="WP_183697695.1">
    <property type="nucleotide sequence ID" value="NZ_JACICA010000011.1"/>
</dbReference>
<comment type="function">
    <text evidence="5 7">Participates in transcription elongation, termination and antitermination.</text>
</comment>